<dbReference type="Pfam" id="PF13637">
    <property type="entry name" value="Ank_4"/>
    <property type="match status" value="1"/>
</dbReference>
<reference evidence="5 6" key="1">
    <citation type="journal article" date="2020" name="Genomics">
        <title>Complete, high-quality genomes from long-read metagenomic sequencing of two wolf lichen thalli reveals enigmatic genome architecture.</title>
        <authorList>
            <person name="McKenzie S.K."/>
            <person name="Walston R.F."/>
            <person name="Allen J.L."/>
        </authorList>
    </citation>
    <scope>NUCLEOTIDE SEQUENCE [LARGE SCALE GENOMIC DNA]</scope>
    <source>
        <strain evidence="5">WasteWater1</strain>
    </source>
</reference>
<dbReference type="InterPro" id="IPR056884">
    <property type="entry name" value="NPHP3-like_N"/>
</dbReference>
<evidence type="ECO:0000259" key="4">
    <source>
        <dbReference type="Pfam" id="PF24883"/>
    </source>
</evidence>
<feature type="repeat" description="ANK" evidence="2">
    <location>
        <begin position="625"/>
        <end position="657"/>
    </location>
</feature>
<dbReference type="Pfam" id="PF22939">
    <property type="entry name" value="WHD_GPIID"/>
    <property type="match status" value="1"/>
</dbReference>
<evidence type="ECO:0000259" key="3">
    <source>
        <dbReference type="Pfam" id="PF22939"/>
    </source>
</evidence>
<keyword evidence="6" id="KW-1185">Reference proteome</keyword>
<feature type="repeat" description="ANK" evidence="2">
    <location>
        <begin position="570"/>
        <end position="602"/>
    </location>
</feature>
<dbReference type="InterPro" id="IPR036770">
    <property type="entry name" value="Ankyrin_rpt-contain_sf"/>
</dbReference>
<proteinExistence type="predicted"/>
<feature type="domain" description="Nephrocystin 3-like N-terminal" evidence="4">
    <location>
        <begin position="72"/>
        <end position="242"/>
    </location>
</feature>
<dbReference type="PROSITE" id="PS50297">
    <property type="entry name" value="ANK_REP_REGION"/>
    <property type="match status" value="1"/>
</dbReference>
<dbReference type="SUPFAM" id="SSF48403">
    <property type="entry name" value="Ankyrin repeat"/>
    <property type="match status" value="1"/>
</dbReference>
<dbReference type="PROSITE" id="PS50088">
    <property type="entry name" value="ANK_REPEAT"/>
    <property type="match status" value="2"/>
</dbReference>
<dbReference type="SMART" id="SM00248">
    <property type="entry name" value="ANK"/>
    <property type="match status" value="2"/>
</dbReference>
<dbReference type="RefSeq" id="XP_037150233.1">
    <property type="nucleotide sequence ID" value="XM_037293404.1"/>
</dbReference>
<gene>
    <name evidence="5" type="ORF">HO133_002478</name>
</gene>
<dbReference type="Gene3D" id="1.25.40.20">
    <property type="entry name" value="Ankyrin repeat-containing domain"/>
    <property type="match status" value="1"/>
</dbReference>
<dbReference type="Pfam" id="PF24883">
    <property type="entry name" value="NPHP3_N"/>
    <property type="match status" value="1"/>
</dbReference>
<dbReference type="Gene3D" id="3.40.50.300">
    <property type="entry name" value="P-loop containing nucleotide triphosphate hydrolases"/>
    <property type="match status" value="1"/>
</dbReference>
<dbReference type="SUPFAM" id="SSF52540">
    <property type="entry name" value="P-loop containing nucleoside triphosphate hydrolases"/>
    <property type="match status" value="1"/>
</dbReference>
<accession>A0A8H6CC05</accession>
<dbReference type="GeneID" id="59330891"/>
<keyword evidence="1" id="KW-0677">Repeat</keyword>
<name>A0A8H6CC05_9LECA</name>
<feature type="domain" description="GPI inositol-deacylase winged helix" evidence="3">
    <location>
        <begin position="354"/>
        <end position="438"/>
    </location>
</feature>
<dbReference type="Proteomes" id="UP000593566">
    <property type="component" value="Unassembled WGS sequence"/>
</dbReference>
<sequence>MTDFRRHRKSVEKEAELAHLVEAEKARAVSRANLQQQEIQKSEVERIRLLSLLSSVHWEQQHSRILDLRHPGTGIWIVTQEVFGLWRSATGTPQQRCLWCYGIPGSGKTILTAGVINALSQEVDCQHTAVAYFYCDYADHETLDASAILGTIIQQLLVVRSSIDEVTAVKIREAYGDGMRKPLPCDLTKILEGIIHNYHHCVYIILDGVDEASPDTQEKLFGSFAKLLTSCGTLLRLYFSTREITLMSDHFPSCLSFDVSESRVAEDIDHYVKVSVQQRLHSLPVMLNHPYLEENAVLELTAKAHGLFLWVSLQMEELCEPSHSERSFKSALQDLPEGLTATYERISQKIACRSVRQKALAERILNWVVCARRPLRFDELKDAVAVDFDDVSWDRRKFSAETEGKRFLHVCGNLVVFHERDSTVRLAHHTVGQFLDEQKSHHSQTDVRIGKICLTYLGFSDFETQVIPFRKNQDLFGAQSSRQAGFPLIPQVLGFSNVDFHRYPDAYDWPAMNIFLDGRTEKQILQLCLQEDPSVFSTPHIRARALEDANSGVIQSLLRSGANLQKTEIDATNALHIASQRGNQDLVKILLDLGADANSRSSKDERGRTPLYEALVNNGSGNPDHRRTCVDHARSSSSLDMIELLLDHGADPNAMQEGKETVLHKALVFANSEAIQKSRMHK</sequence>
<dbReference type="AlphaFoldDB" id="A0A8H6CC05"/>
<dbReference type="PRINTS" id="PR01415">
    <property type="entry name" value="ANKYRIN"/>
</dbReference>
<dbReference type="InterPro" id="IPR002110">
    <property type="entry name" value="Ankyrin_rpt"/>
</dbReference>
<evidence type="ECO:0000256" key="2">
    <source>
        <dbReference type="PROSITE-ProRule" id="PRU00023"/>
    </source>
</evidence>
<evidence type="ECO:0008006" key="7">
    <source>
        <dbReference type="Google" id="ProtNLM"/>
    </source>
</evidence>
<evidence type="ECO:0000313" key="5">
    <source>
        <dbReference type="EMBL" id="KAF6220798.1"/>
    </source>
</evidence>
<dbReference type="InterPro" id="IPR027417">
    <property type="entry name" value="P-loop_NTPase"/>
</dbReference>
<dbReference type="PANTHER" id="PTHR10039">
    <property type="entry name" value="AMELOGENIN"/>
    <property type="match status" value="1"/>
</dbReference>
<dbReference type="InterPro" id="IPR054471">
    <property type="entry name" value="GPIID_WHD"/>
</dbReference>
<keyword evidence="2" id="KW-0040">ANK repeat</keyword>
<evidence type="ECO:0000256" key="1">
    <source>
        <dbReference type="ARBA" id="ARBA00022737"/>
    </source>
</evidence>
<dbReference type="Pfam" id="PF12796">
    <property type="entry name" value="Ank_2"/>
    <property type="match status" value="1"/>
</dbReference>
<evidence type="ECO:0000313" key="6">
    <source>
        <dbReference type="Proteomes" id="UP000593566"/>
    </source>
</evidence>
<comment type="caution">
    <text evidence="5">The sequence shown here is derived from an EMBL/GenBank/DDBJ whole genome shotgun (WGS) entry which is preliminary data.</text>
</comment>
<organism evidence="5 6">
    <name type="scientific">Letharia lupina</name>
    <dbReference type="NCBI Taxonomy" id="560253"/>
    <lineage>
        <taxon>Eukaryota</taxon>
        <taxon>Fungi</taxon>
        <taxon>Dikarya</taxon>
        <taxon>Ascomycota</taxon>
        <taxon>Pezizomycotina</taxon>
        <taxon>Lecanoromycetes</taxon>
        <taxon>OSLEUM clade</taxon>
        <taxon>Lecanoromycetidae</taxon>
        <taxon>Lecanorales</taxon>
        <taxon>Lecanorineae</taxon>
        <taxon>Parmeliaceae</taxon>
        <taxon>Letharia</taxon>
    </lineage>
</organism>
<protein>
    <recommendedName>
        <fullName evidence="7">NACHT domain-containing protein</fullName>
    </recommendedName>
</protein>
<dbReference type="EMBL" id="JACCJB010000015">
    <property type="protein sequence ID" value="KAF6220798.1"/>
    <property type="molecule type" value="Genomic_DNA"/>
</dbReference>